<evidence type="ECO:0000259" key="4">
    <source>
        <dbReference type="PROSITE" id="PS50893"/>
    </source>
</evidence>
<proteinExistence type="predicted"/>
<reference evidence="5" key="1">
    <citation type="submission" date="2021-05" db="EMBL/GenBank/DDBJ databases">
        <authorList>
            <person name="Sun Q."/>
            <person name="Inoue M."/>
        </authorList>
    </citation>
    <scope>NUCLEOTIDE SEQUENCE</scope>
    <source>
        <strain evidence="5">VKM B-3255</strain>
    </source>
</reference>
<keyword evidence="3 5" id="KW-0067">ATP-binding</keyword>
<dbReference type="InterPro" id="IPR003593">
    <property type="entry name" value="AAA+_ATPase"/>
</dbReference>
<name>A0ABS5R761_9HYPH</name>
<gene>
    <name evidence="5" type="ORF">KIP89_06475</name>
</gene>
<evidence type="ECO:0000256" key="1">
    <source>
        <dbReference type="ARBA" id="ARBA00022448"/>
    </source>
</evidence>
<evidence type="ECO:0000313" key="6">
    <source>
        <dbReference type="Proteomes" id="UP001166585"/>
    </source>
</evidence>
<dbReference type="SMART" id="SM00382">
    <property type="entry name" value="AAA"/>
    <property type="match status" value="1"/>
</dbReference>
<accession>A0ABS5R761</accession>
<dbReference type="GO" id="GO:0005524">
    <property type="term" value="F:ATP binding"/>
    <property type="evidence" value="ECO:0007669"/>
    <property type="project" value="UniProtKB-KW"/>
</dbReference>
<keyword evidence="2" id="KW-0547">Nucleotide-binding</keyword>
<dbReference type="SUPFAM" id="SSF52540">
    <property type="entry name" value="P-loop containing nucleoside triphosphate hydrolases"/>
    <property type="match status" value="1"/>
</dbReference>
<evidence type="ECO:0000256" key="2">
    <source>
        <dbReference type="ARBA" id="ARBA00022741"/>
    </source>
</evidence>
<sequence length="248" mass="26932">MALLEARALNKHFGGLHVTNNVDLALEPGEIHCLIGPNGAGKSTLFRLILGEHQPSSGQILFGGEDITALKSYKRIRRGMSVKFQVPGIFKALSVRQNLEIAMQQHYPPAALHAEIDRLLDFLKLEGEAKQLAGNLSHGQKQWLEIGMAVSLKPRLLLLDEPTAGMSPDETRATGDMIQRLNADGMTVLAVEHDMAFVRQVAHKVTVLHLGQVFAQGTIDEIVADERVAAIYLGQSTPSTDAPEAAHA</sequence>
<dbReference type="CDD" id="cd03219">
    <property type="entry name" value="ABC_Mj1267_LivG_branched"/>
    <property type="match status" value="1"/>
</dbReference>
<dbReference type="Pfam" id="PF00005">
    <property type="entry name" value="ABC_tran"/>
    <property type="match status" value="1"/>
</dbReference>
<organism evidence="5 6">
    <name type="scientific">Ancylobacter radicis</name>
    <dbReference type="NCBI Taxonomy" id="2836179"/>
    <lineage>
        <taxon>Bacteria</taxon>
        <taxon>Pseudomonadati</taxon>
        <taxon>Pseudomonadota</taxon>
        <taxon>Alphaproteobacteria</taxon>
        <taxon>Hyphomicrobiales</taxon>
        <taxon>Xanthobacteraceae</taxon>
        <taxon>Ancylobacter</taxon>
    </lineage>
</organism>
<dbReference type="RefSeq" id="WP_213754603.1">
    <property type="nucleotide sequence ID" value="NZ_JAHCQH010000015.1"/>
</dbReference>
<keyword evidence="5" id="KW-0436">Ligase</keyword>
<evidence type="ECO:0000256" key="3">
    <source>
        <dbReference type="ARBA" id="ARBA00022840"/>
    </source>
</evidence>
<dbReference type="InterPro" id="IPR027417">
    <property type="entry name" value="P-loop_NTPase"/>
</dbReference>
<dbReference type="GO" id="GO:0016874">
    <property type="term" value="F:ligase activity"/>
    <property type="evidence" value="ECO:0007669"/>
    <property type="project" value="UniProtKB-KW"/>
</dbReference>
<dbReference type="PROSITE" id="PS50893">
    <property type="entry name" value="ABC_TRANSPORTER_2"/>
    <property type="match status" value="1"/>
</dbReference>
<dbReference type="Gene3D" id="3.40.50.300">
    <property type="entry name" value="P-loop containing nucleotide triphosphate hydrolases"/>
    <property type="match status" value="1"/>
</dbReference>
<dbReference type="InterPro" id="IPR051120">
    <property type="entry name" value="ABC_AA/LPS_Transport"/>
</dbReference>
<protein>
    <submittedName>
        <fullName evidence="5">ABC transporter ATP-binding protein</fullName>
    </submittedName>
</protein>
<evidence type="ECO:0000313" key="5">
    <source>
        <dbReference type="EMBL" id="MBS9476746.1"/>
    </source>
</evidence>
<dbReference type="EMBL" id="JAHCQH010000015">
    <property type="protein sequence ID" value="MBS9476746.1"/>
    <property type="molecule type" value="Genomic_DNA"/>
</dbReference>
<keyword evidence="1" id="KW-0813">Transport</keyword>
<dbReference type="PANTHER" id="PTHR45772">
    <property type="entry name" value="CONSERVED COMPONENT OF ABC TRANSPORTER FOR NATURAL AMINO ACIDS-RELATED"/>
    <property type="match status" value="1"/>
</dbReference>
<dbReference type="PANTHER" id="PTHR45772:SF8">
    <property type="entry name" value="HIGH-AFFINITY BRANCHED-CHAIN AMINO ACID TRANSPORT ATP-BINDING PROTEIN"/>
    <property type="match status" value="1"/>
</dbReference>
<feature type="domain" description="ABC transporter" evidence="4">
    <location>
        <begin position="4"/>
        <end position="235"/>
    </location>
</feature>
<dbReference type="Proteomes" id="UP001166585">
    <property type="component" value="Unassembled WGS sequence"/>
</dbReference>
<dbReference type="InterPro" id="IPR003439">
    <property type="entry name" value="ABC_transporter-like_ATP-bd"/>
</dbReference>
<comment type="caution">
    <text evidence="5">The sequence shown here is derived from an EMBL/GenBank/DDBJ whole genome shotgun (WGS) entry which is preliminary data.</text>
</comment>
<keyword evidence="6" id="KW-1185">Reference proteome</keyword>